<dbReference type="SMART" id="SM00954">
    <property type="entry name" value="RelA_SpoT"/>
    <property type="match status" value="1"/>
</dbReference>
<dbReference type="Gene3D" id="1.10.287.860">
    <property type="entry name" value="Nucleotidyltransferase"/>
    <property type="match status" value="1"/>
</dbReference>
<dbReference type="PANTHER" id="PTHR41773:SF1">
    <property type="entry name" value="RELA_SPOT DOMAIN-CONTAINING PROTEIN"/>
    <property type="match status" value="1"/>
</dbReference>
<accession>A0ABR9RST2</accession>
<protein>
    <submittedName>
        <fullName evidence="3">DUF429 domain-containing protein</fullName>
    </submittedName>
</protein>
<evidence type="ECO:0000259" key="2">
    <source>
        <dbReference type="SMART" id="SM00954"/>
    </source>
</evidence>
<feature type="domain" description="RelA/SpoT" evidence="2">
    <location>
        <begin position="304"/>
        <end position="432"/>
    </location>
</feature>
<proteinExistence type="predicted"/>
<reference evidence="3 4" key="1">
    <citation type="submission" date="2020-10" db="EMBL/GenBank/DDBJ databases">
        <title>Nocardioides sp. isolated from sludge.</title>
        <authorList>
            <person name="Zhang X."/>
        </authorList>
    </citation>
    <scope>NUCLEOTIDE SEQUENCE [LARGE SCALE GENOMIC DNA]</scope>
    <source>
        <strain evidence="3 4">Y6</strain>
    </source>
</reference>
<evidence type="ECO:0000313" key="4">
    <source>
        <dbReference type="Proteomes" id="UP000756387"/>
    </source>
</evidence>
<evidence type="ECO:0000256" key="1">
    <source>
        <dbReference type="SAM" id="MobiDB-lite"/>
    </source>
</evidence>
<organism evidence="3 4">
    <name type="scientific">Nocardioides malaquae</name>
    <dbReference type="NCBI Taxonomy" id="2773426"/>
    <lineage>
        <taxon>Bacteria</taxon>
        <taxon>Bacillati</taxon>
        <taxon>Actinomycetota</taxon>
        <taxon>Actinomycetes</taxon>
        <taxon>Propionibacteriales</taxon>
        <taxon>Nocardioidaceae</taxon>
        <taxon>Nocardioides</taxon>
    </lineage>
</organism>
<sequence length="592" mass="64627">MHFVGVDLAWGERRPTGLAVLDDAGQLVHLASVVTDEEIVASLEPYTDDACVVALDAPLVVTNPTGNRPAERALNKVFAAFDAGAHPVNTGRAEFAEQPRGARLAERLGLDLDPASSRTRRAIEVYPHAATISLFRLGRTLKYKQKTGRGLEQLRAELLVLLGLVESLATADPPLVLDPPAAPDAWAQLRTAVETAGRKSDLRVAEDQVDAVVCAYVALFATRRPEETATFGDAATGAIVTPALPEGHSPAKRGRRRTPVADPGTAVREYAEQLPALRAATTEWVDLVRAMLDDAGINYLTVDGRAKSLSSFAAKATRLVDGVPAFSDPLRQIHDQVGLRVITYVESDVQAVVDVLTDQVSVLDDRDMGVETASEGRFGYSSRHLQIGLDATRDAERPQLAGRSAQVQVRTVLQHAWAEFEHDIRYKGSIPEEHAPDLDRRFTLAAGLLELADREFSMIRERLMSPGETGGDLEESLDQELSADPRITPRELAAFLAGQYADAGWSRTDHYAWIGALALELGITSLRELGEVIRSVDADLLASRMGYRYPPGAVRRLDDALLWTYGDTYVQLRDNSHRVDSLRARLAKMRGE</sequence>
<dbReference type="Proteomes" id="UP000756387">
    <property type="component" value="Unassembled WGS sequence"/>
</dbReference>
<name>A0ABR9RST2_9ACTN</name>
<dbReference type="CDD" id="cd05399">
    <property type="entry name" value="NT_Rel-Spo_like"/>
    <property type="match status" value="1"/>
</dbReference>
<dbReference type="EMBL" id="JADCSA010000006">
    <property type="protein sequence ID" value="MBE7324627.1"/>
    <property type="molecule type" value="Genomic_DNA"/>
</dbReference>
<feature type="region of interest" description="Disordered" evidence="1">
    <location>
        <begin position="242"/>
        <end position="263"/>
    </location>
</feature>
<keyword evidence="4" id="KW-1185">Reference proteome</keyword>
<dbReference type="InterPro" id="IPR007362">
    <property type="entry name" value="DUF429"/>
</dbReference>
<dbReference type="InterPro" id="IPR007685">
    <property type="entry name" value="RelA_SpoT"/>
</dbReference>
<gene>
    <name evidence="3" type="ORF">IEQ44_08175</name>
</gene>
<dbReference type="Pfam" id="PF04607">
    <property type="entry name" value="RelA_SpoT"/>
    <property type="match status" value="1"/>
</dbReference>
<evidence type="ECO:0000313" key="3">
    <source>
        <dbReference type="EMBL" id="MBE7324627.1"/>
    </source>
</evidence>
<comment type="caution">
    <text evidence="3">The sequence shown here is derived from an EMBL/GenBank/DDBJ whole genome shotgun (WGS) entry which is preliminary data.</text>
</comment>
<dbReference type="Gene3D" id="3.30.460.10">
    <property type="entry name" value="Beta Polymerase, domain 2"/>
    <property type="match status" value="1"/>
</dbReference>
<dbReference type="Pfam" id="PF04250">
    <property type="entry name" value="DUF429"/>
    <property type="match status" value="1"/>
</dbReference>
<dbReference type="SUPFAM" id="SSF81301">
    <property type="entry name" value="Nucleotidyltransferase"/>
    <property type="match status" value="1"/>
</dbReference>
<dbReference type="PANTHER" id="PTHR41773">
    <property type="entry name" value="GTP PYROPHOSPHATASE-RELATED"/>
    <property type="match status" value="1"/>
</dbReference>
<dbReference type="RefSeq" id="WP_193637952.1">
    <property type="nucleotide sequence ID" value="NZ_JADCSA010000006.1"/>
</dbReference>
<dbReference type="InterPro" id="IPR043519">
    <property type="entry name" value="NT_sf"/>
</dbReference>